<dbReference type="Proteomes" id="UP001183388">
    <property type="component" value="Unassembled WGS sequence"/>
</dbReference>
<keyword evidence="1 5" id="KW-0169">Cobalamin biosynthesis</keyword>
<dbReference type="PANTHER" id="PTHR35863:SF1">
    <property type="entry name" value="COBALT-PRECORRIN-5B C(1)-METHYLTRANSFERASE"/>
    <property type="match status" value="1"/>
</dbReference>
<dbReference type="EMBL" id="JAVREN010000007">
    <property type="protein sequence ID" value="MDT0306784.1"/>
    <property type="molecule type" value="Genomic_DNA"/>
</dbReference>
<comment type="catalytic activity">
    <reaction evidence="5">
        <text>Co-precorrin-5B + S-adenosyl-L-methionine = Co-precorrin-6A + S-adenosyl-L-homocysteine</text>
        <dbReference type="Rhea" id="RHEA:26285"/>
        <dbReference type="ChEBI" id="CHEBI:57856"/>
        <dbReference type="ChEBI" id="CHEBI:59789"/>
        <dbReference type="ChEBI" id="CHEBI:60063"/>
        <dbReference type="ChEBI" id="CHEBI:60064"/>
        <dbReference type="EC" id="2.1.1.195"/>
    </reaction>
</comment>
<feature type="region of interest" description="Disordered" evidence="6">
    <location>
        <begin position="1"/>
        <end position="108"/>
    </location>
</feature>
<dbReference type="GO" id="GO:0008168">
    <property type="term" value="F:methyltransferase activity"/>
    <property type="evidence" value="ECO:0007669"/>
    <property type="project" value="UniProtKB-KW"/>
</dbReference>
<gene>
    <name evidence="5" type="primary">cbiD</name>
    <name evidence="7" type="ORF">RM780_07380</name>
</gene>
<dbReference type="EC" id="2.1.1.195" evidence="5"/>
<name>A0ABU2L5D6_9ACTN</name>
<dbReference type="HAMAP" id="MF_00787">
    <property type="entry name" value="CbiD"/>
    <property type="match status" value="1"/>
</dbReference>
<accession>A0ABU2L5D6</accession>
<dbReference type="PANTHER" id="PTHR35863">
    <property type="entry name" value="COBALT-PRECORRIN-5B C(1)-METHYLTRANSFERASE"/>
    <property type="match status" value="1"/>
</dbReference>
<evidence type="ECO:0000256" key="4">
    <source>
        <dbReference type="ARBA" id="ARBA00022691"/>
    </source>
</evidence>
<dbReference type="InterPro" id="IPR002748">
    <property type="entry name" value="CbiD"/>
</dbReference>
<feature type="compositionally biased region" description="Low complexity" evidence="6">
    <location>
        <begin position="7"/>
        <end position="36"/>
    </location>
</feature>
<evidence type="ECO:0000256" key="1">
    <source>
        <dbReference type="ARBA" id="ARBA00022573"/>
    </source>
</evidence>
<proteinExistence type="inferred from homology"/>
<feature type="compositionally biased region" description="Basic and acidic residues" evidence="6">
    <location>
        <begin position="37"/>
        <end position="57"/>
    </location>
</feature>
<protein>
    <recommendedName>
        <fullName evidence="5">Cobalt-precorrin-5B C(1)-methyltransferase</fullName>
        <ecNumber evidence="5">2.1.1.195</ecNumber>
    </recommendedName>
    <alternativeName>
        <fullName evidence="5">Cobalt-precorrin-6A synthase</fullName>
    </alternativeName>
</protein>
<dbReference type="InterPro" id="IPR036074">
    <property type="entry name" value="CbiD_sf"/>
</dbReference>
<dbReference type="Gene3D" id="3.30.2110.10">
    <property type="entry name" value="CbiD-like"/>
    <property type="match status" value="1"/>
</dbReference>
<comment type="function">
    <text evidence="5">Catalyzes the methylation of C-1 in cobalt-precorrin-5B to form cobalt-precorrin-6A.</text>
</comment>
<evidence type="ECO:0000256" key="5">
    <source>
        <dbReference type="HAMAP-Rule" id="MF_00787"/>
    </source>
</evidence>
<keyword evidence="2 5" id="KW-0489">Methyltransferase</keyword>
<evidence type="ECO:0000313" key="7">
    <source>
        <dbReference type="EMBL" id="MDT0306784.1"/>
    </source>
</evidence>
<dbReference type="SUPFAM" id="SSF111342">
    <property type="entry name" value="CbiD-like"/>
    <property type="match status" value="1"/>
</dbReference>
<dbReference type="RefSeq" id="WP_311629712.1">
    <property type="nucleotide sequence ID" value="NZ_JAVREN010000007.1"/>
</dbReference>
<comment type="pathway">
    <text evidence="5">Cofactor biosynthesis; adenosylcobalamin biosynthesis; cob(II)yrinate a,c-diamide from sirohydrochlorin (anaerobic route): step 6/10.</text>
</comment>
<comment type="similarity">
    <text evidence="5">Belongs to the CbiD family.</text>
</comment>
<dbReference type="NCBIfam" id="NF000849">
    <property type="entry name" value="PRK00075.1-1"/>
    <property type="match status" value="1"/>
</dbReference>
<dbReference type="NCBIfam" id="TIGR00312">
    <property type="entry name" value="cbiD"/>
    <property type="match status" value="1"/>
</dbReference>
<keyword evidence="8" id="KW-1185">Reference proteome</keyword>
<feature type="compositionally biased region" description="Basic and acidic residues" evidence="6">
    <location>
        <begin position="64"/>
        <end position="74"/>
    </location>
</feature>
<evidence type="ECO:0000256" key="6">
    <source>
        <dbReference type="SAM" id="MobiDB-lite"/>
    </source>
</evidence>
<dbReference type="GO" id="GO:0032259">
    <property type="term" value="P:methylation"/>
    <property type="evidence" value="ECO:0007669"/>
    <property type="project" value="UniProtKB-KW"/>
</dbReference>
<feature type="compositionally biased region" description="Basic and acidic residues" evidence="6">
    <location>
        <begin position="83"/>
        <end position="98"/>
    </location>
</feature>
<comment type="caution">
    <text evidence="7">The sequence shown here is derived from an EMBL/GenBank/DDBJ whole genome shotgun (WGS) entry which is preliminary data.</text>
</comment>
<dbReference type="Pfam" id="PF01888">
    <property type="entry name" value="CbiD"/>
    <property type="match status" value="1"/>
</dbReference>
<reference evidence="8" key="1">
    <citation type="submission" date="2023-07" db="EMBL/GenBank/DDBJ databases">
        <title>30 novel species of actinomycetes from the DSMZ collection.</title>
        <authorList>
            <person name="Nouioui I."/>
        </authorList>
    </citation>
    <scope>NUCLEOTIDE SEQUENCE [LARGE SCALE GENOMIC DNA]</scope>
    <source>
        <strain evidence="8">DSM 44917</strain>
    </source>
</reference>
<keyword evidence="3 5" id="KW-0808">Transferase</keyword>
<evidence type="ECO:0000313" key="8">
    <source>
        <dbReference type="Proteomes" id="UP001183388"/>
    </source>
</evidence>
<sequence>MRPAERAAPGADGPGPGQDVPQDPAAGEAGAQGPARRQPERQESGLREPGRQKRDLLEPGPQETEPRDDARREPGTPGTGQAEPERPEPELREPDLPRTAKVRQGRALRTGWTTGTCASAAARAAALHLATGTPQRWVEVALPSGRRVTFAVERAELLREGRAEAVVVKDAGDDPDVTHGSELTATVSWRPAPGLALHGGLGVGVVTRPGLGLDVGGPAINPVPRRMIGQAVREVIDTEARGVDVTISVPDGELRARRTTNARLGIIGGISILGTTGIVRPFSTASWRASVEQAVSVAAAQGAPAVALCTGGRTERGAMALLPGLPPVAFVEVGDFTGAALRRAVEGGLERVVFVGMIGKLTKLASGVLMTHYTRSRVDTGVLGEITRAVGGPPELAGAVDAANTARHAYELWEAAGLLAPAGRELCARVARVLSRFTDGRIAAEAALVDFTGSGLIASAPGGGLLP</sequence>
<evidence type="ECO:0000256" key="2">
    <source>
        <dbReference type="ARBA" id="ARBA00022603"/>
    </source>
</evidence>
<keyword evidence="4 5" id="KW-0949">S-adenosyl-L-methionine</keyword>
<organism evidence="7 8">
    <name type="scientific">Streptomyces boetiae</name>
    <dbReference type="NCBI Taxonomy" id="3075541"/>
    <lineage>
        <taxon>Bacteria</taxon>
        <taxon>Bacillati</taxon>
        <taxon>Actinomycetota</taxon>
        <taxon>Actinomycetes</taxon>
        <taxon>Kitasatosporales</taxon>
        <taxon>Streptomycetaceae</taxon>
        <taxon>Streptomyces</taxon>
    </lineage>
</organism>
<evidence type="ECO:0000256" key="3">
    <source>
        <dbReference type="ARBA" id="ARBA00022679"/>
    </source>
</evidence>